<dbReference type="Proteomes" id="UP000325577">
    <property type="component" value="Linkage Group LG6"/>
</dbReference>
<dbReference type="PANTHER" id="PTHR31343:SF8">
    <property type="entry name" value="OS07G0246600 PROTEIN"/>
    <property type="match status" value="1"/>
</dbReference>
<gene>
    <name evidence="1" type="ORF">F0562_014342</name>
</gene>
<dbReference type="InterPro" id="IPR008507">
    <property type="entry name" value="DUF789"/>
</dbReference>
<dbReference type="PANTHER" id="PTHR31343">
    <property type="entry name" value="T15D22.8"/>
    <property type="match status" value="1"/>
</dbReference>
<proteinExistence type="predicted"/>
<dbReference type="AlphaFoldDB" id="A0A5J4ZQU6"/>
<dbReference type="EMBL" id="CM018049">
    <property type="protein sequence ID" value="KAA8520086.1"/>
    <property type="molecule type" value="Genomic_DNA"/>
</dbReference>
<dbReference type="Pfam" id="PF05623">
    <property type="entry name" value="DUF789"/>
    <property type="match status" value="1"/>
</dbReference>
<accession>A0A5J4ZQU6</accession>
<organism evidence="1 2">
    <name type="scientific">Nyssa sinensis</name>
    <dbReference type="NCBI Taxonomy" id="561372"/>
    <lineage>
        <taxon>Eukaryota</taxon>
        <taxon>Viridiplantae</taxon>
        <taxon>Streptophyta</taxon>
        <taxon>Embryophyta</taxon>
        <taxon>Tracheophyta</taxon>
        <taxon>Spermatophyta</taxon>
        <taxon>Magnoliopsida</taxon>
        <taxon>eudicotyledons</taxon>
        <taxon>Gunneridae</taxon>
        <taxon>Pentapetalae</taxon>
        <taxon>asterids</taxon>
        <taxon>Cornales</taxon>
        <taxon>Nyssaceae</taxon>
        <taxon>Nyssa</taxon>
    </lineage>
</organism>
<protein>
    <submittedName>
        <fullName evidence="1">Uncharacterized protein</fullName>
    </submittedName>
</protein>
<reference evidence="1 2" key="1">
    <citation type="submission" date="2019-09" db="EMBL/GenBank/DDBJ databases">
        <title>A chromosome-level genome assembly of the Chinese tupelo Nyssa sinensis.</title>
        <authorList>
            <person name="Yang X."/>
            <person name="Kang M."/>
            <person name="Yang Y."/>
            <person name="Xiong H."/>
            <person name="Wang M."/>
            <person name="Zhang Z."/>
            <person name="Wang Z."/>
            <person name="Wu H."/>
            <person name="Ma T."/>
            <person name="Liu J."/>
            <person name="Xi Z."/>
        </authorList>
    </citation>
    <scope>NUCLEOTIDE SEQUENCE [LARGE SCALE GENOMIC DNA]</scope>
    <source>
        <strain evidence="1">J267</strain>
        <tissue evidence="1">Leaf</tissue>
    </source>
</reference>
<evidence type="ECO:0000313" key="1">
    <source>
        <dbReference type="EMBL" id="KAA8520086.1"/>
    </source>
</evidence>
<keyword evidence="2" id="KW-1185">Reference proteome</keyword>
<evidence type="ECO:0000313" key="2">
    <source>
        <dbReference type="Proteomes" id="UP000325577"/>
    </source>
</evidence>
<name>A0A5J4ZQU6_9ASTE</name>
<dbReference type="OrthoDB" id="1726780at2759"/>
<sequence length="163" mass="18581">MVPTAFIVFHCNTRTTLIAKKVSASFLPIDVRVWDKGFFIYTCLAIFKPMVPTTFIVFHCNTRTTLIAKNVSASFLPIDVRGILKVTDDDIKTSMRGWRTQEDEFHPCFILGDLRESFKEWSAYGAGVLVLNGSDYVVQYYVPYLSSIQLYIDPSKPFMTLSI</sequence>